<evidence type="ECO:0000256" key="1">
    <source>
        <dbReference type="ARBA" id="ARBA00004236"/>
    </source>
</evidence>
<keyword evidence="17" id="KW-1185">Reference proteome</keyword>
<reference evidence="17" key="1">
    <citation type="submission" date="2012-07" db="EMBL/GenBank/DDBJ databases">
        <title>Genome of the Chinese tree shrew, a rising model animal genetically related to primates.</title>
        <authorList>
            <person name="Zhang G."/>
            <person name="Fan Y."/>
            <person name="Yao Y."/>
            <person name="Huang Z."/>
        </authorList>
    </citation>
    <scope>NUCLEOTIDE SEQUENCE [LARGE SCALE GENOMIC DNA]</scope>
</reference>
<keyword evidence="7" id="KW-1064">Adaptive immunity</keyword>
<keyword evidence="10" id="KW-0325">Glycoprotein</keyword>
<feature type="transmembrane region" description="Helical" evidence="14">
    <location>
        <begin position="114"/>
        <end position="136"/>
    </location>
</feature>
<evidence type="ECO:0000256" key="6">
    <source>
        <dbReference type="ARBA" id="ARBA00022859"/>
    </source>
</evidence>
<dbReference type="Pfam" id="PF07686">
    <property type="entry name" value="V-set"/>
    <property type="match status" value="1"/>
</dbReference>
<dbReference type="InterPro" id="IPR003599">
    <property type="entry name" value="Ig_sub"/>
</dbReference>
<dbReference type="InParanoid" id="L8YG86"/>
<evidence type="ECO:0000256" key="13">
    <source>
        <dbReference type="ARBA" id="ARBA00057839"/>
    </source>
</evidence>
<dbReference type="PANTHER" id="PTHR24100:SF0">
    <property type="entry name" value="V-SET DOMAIN-CONTAINING T-CELL ACTIVATION INHIBITOR 1"/>
    <property type="match status" value="1"/>
</dbReference>
<dbReference type="Gene3D" id="2.60.40.10">
    <property type="entry name" value="Immunoglobulins"/>
    <property type="match status" value="2"/>
</dbReference>
<evidence type="ECO:0000256" key="4">
    <source>
        <dbReference type="ARBA" id="ARBA00022729"/>
    </source>
</evidence>
<comment type="function">
    <text evidence="13">Negatively regulates T-cell-mediated immune response by inhibiting T-cell activation, proliferation, cytokine production and development of cytotoxicity. When expressed on the cell surface of tumor macrophages, plays an important role, together with regulatory T-cells (Treg), in the suppression of tumor-associated antigen-specific T-cell immunity. Involved in promoting epithelial cell transformation.</text>
</comment>
<dbReference type="PROSITE" id="PS50835">
    <property type="entry name" value="IG_LIKE"/>
    <property type="match status" value="2"/>
</dbReference>
<dbReference type="InterPro" id="IPR013106">
    <property type="entry name" value="Ig_V-set"/>
</dbReference>
<dbReference type="GO" id="GO:0050868">
    <property type="term" value="P:negative regulation of T cell activation"/>
    <property type="evidence" value="ECO:0007669"/>
    <property type="project" value="UniProtKB-ARBA"/>
</dbReference>
<dbReference type="FunFam" id="2.60.40.10:FF:000142">
    <property type="entry name" value="V-set domain-containing T-cell activation inhibitor 1"/>
    <property type="match status" value="1"/>
</dbReference>
<feature type="domain" description="Ig-like" evidence="15">
    <location>
        <begin position="258"/>
        <end position="346"/>
    </location>
</feature>
<keyword evidence="9" id="KW-1015">Disulfide bond</keyword>
<dbReference type="GO" id="GO:0042129">
    <property type="term" value="P:regulation of T cell proliferation"/>
    <property type="evidence" value="ECO:0007669"/>
    <property type="project" value="UniProtKB-ARBA"/>
</dbReference>
<dbReference type="AlphaFoldDB" id="L8YG86"/>
<evidence type="ECO:0000313" key="16">
    <source>
        <dbReference type="EMBL" id="ELV14149.1"/>
    </source>
</evidence>
<evidence type="ECO:0000256" key="12">
    <source>
        <dbReference type="ARBA" id="ARBA00023319"/>
    </source>
</evidence>
<keyword evidence="3" id="KW-1003">Cell membrane</keyword>
<evidence type="ECO:0000256" key="2">
    <source>
        <dbReference type="ARBA" id="ARBA00007591"/>
    </source>
</evidence>
<keyword evidence="12" id="KW-0393">Immunoglobulin domain</keyword>
<proteinExistence type="inferred from homology"/>
<dbReference type="EMBL" id="KB359359">
    <property type="protein sequence ID" value="ELV14149.1"/>
    <property type="molecule type" value="Genomic_DNA"/>
</dbReference>
<dbReference type="eggNOG" id="ENOG502S286">
    <property type="taxonomic scope" value="Eukaryota"/>
</dbReference>
<evidence type="ECO:0000256" key="14">
    <source>
        <dbReference type="SAM" id="Phobius"/>
    </source>
</evidence>
<dbReference type="SUPFAM" id="SSF48726">
    <property type="entry name" value="Immunoglobulin"/>
    <property type="match status" value="2"/>
</dbReference>
<sequence length="387" mass="42505">MISLSLSSAFALTYGWSREREMRGGESKVMLGQGHLLTDDGVLLPQQEEQVGLGVVEIGGVLCWKHMASTVPLLLKGAYVEEVEKPYIDMKDVYVGHKAACQMDEEVIACFLPFHSIISIIIILAGAIVLIIGFGISGRHSITVTTLTSAGNIGEDGILSCTFEPDIRLSDIVIQWLKEGVIGLVHEFKEGKDHLSDQNNMFRGRTAVFADQVIVGNASLRLKNVQLTDAGTYKCYIVTSKGKGNADLEYKTGAFSMPEVNVDYNASSESLRCEAPRWFPQPTVVWASQVDQGANFSEISNTSFQLNSENVTMKVVSVLYNVTINNTYSCMIENDIAKATGDIKVTDSEIKRRSHLQLLNSKASLCVSSFFAISWVLLPLSPYLMLK</sequence>
<dbReference type="FunFam" id="2.60.40.10:FF:000590">
    <property type="entry name" value="V-set domain-containing T cell activation inhibitor 1"/>
    <property type="match status" value="1"/>
</dbReference>
<dbReference type="STRING" id="246437.L8YG86"/>
<dbReference type="FunCoup" id="L8YG86">
    <property type="interactions" value="179"/>
</dbReference>
<dbReference type="GO" id="GO:0002250">
    <property type="term" value="P:adaptive immune response"/>
    <property type="evidence" value="ECO:0007669"/>
    <property type="project" value="UniProtKB-KW"/>
</dbReference>
<evidence type="ECO:0000256" key="9">
    <source>
        <dbReference type="ARBA" id="ARBA00023157"/>
    </source>
</evidence>
<evidence type="ECO:0000256" key="3">
    <source>
        <dbReference type="ARBA" id="ARBA00022475"/>
    </source>
</evidence>
<keyword evidence="14" id="KW-1133">Transmembrane helix</keyword>
<keyword evidence="14" id="KW-0812">Transmembrane</keyword>
<evidence type="ECO:0000256" key="5">
    <source>
        <dbReference type="ARBA" id="ARBA00022737"/>
    </source>
</evidence>
<gene>
    <name evidence="16" type="ORF">TREES_T100003473</name>
</gene>
<dbReference type="InterPro" id="IPR036179">
    <property type="entry name" value="Ig-like_dom_sf"/>
</dbReference>
<dbReference type="InterPro" id="IPR007110">
    <property type="entry name" value="Ig-like_dom"/>
</dbReference>
<keyword evidence="4" id="KW-0732">Signal</keyword>
<dbReference type="Pfam" id="PF22705">
    <property type="entry name" value="C2-set_3"/>
    <property type="match status" value="1"/>
</dbReference>
<dbReference type="CDD" id="cd20984">
    <property type="entry name" value="IgV_B7-H4"/>
    <property type="match status" value="1"/>
</dbReference>
<name>L8YG86_TUPCH</name>
<keyword evidence="5" id="KW-0677">Repeat</keyword>
<keyword evidence="6" id="KW-0391">Immunity</keyword>
<dbReference type="PANTHER" id="PTHR24100">
    <property type="entry name" value="BUTYROPHILIN"/>
    <property type="match status" value="1"/>
</dbReference>
<evidence type="ECO:0000256" key="7">
    <source>
        <dbReference type="ARBA" id="ARBA00023130"/>
    </source>
</evidence>
<keyword evidence="8 14" id="KW-0472">Membrane</keyword>
<protein>
    <submittedName>
        <fullName evidence="16">V-set domain-containing T-cell activation inhibitor 1</fullName>
    </submittedName>
</protein>
<dbReference type="InterPro" id="IPR053896">
    <property type="entry name" value="BTN3A2-like_Ig-C"/>
</dbReference>
<feature type="transmembrane region" description="Helical" evidence="14">
    <location>
        <begin position="359"/>
        <end position="378"/>
    </location>
</feature>
<evidence type="ECO:0000256" key="8">
    <source>
        <dbReference type="ARBA" id="ARBA00023136"/>
    </source>
</evidence>
<evidence type="ECO:0000313" key="17">
    <source>
        <dbReference type="Proteomes" id="UP000011518"/>
    </source>
</evidence>
<dbReference type="InterPro" id="IPR050504">
    <property type="entry name" value="IgSF_BTN/MOG"/>
</dbReference>
<feature type="domain" description="Ig-like" evidence="15">
    <location>
        <begin position="154"/>
        <end position="237"/>
    </location>
</feature>
<dbReference type="InterPro" id="IPR013783">
    <property type="entry name" value="Ig-like_fold"/>
</dbReference>
<dbReference type="GO" id="GO:0001817">
    <property type="term" value="P:regulation of cytokine production"/>
    <property type="evidence" value="ECO:0007669"/>
    <property type="project" value="TreeGrafter"/>
</dbReference>
<comment type="subcellular location">
    <subcellularLocation>
        <location evidence="1">Cell membrane</location>
    </subcellularLocation>
</comment>
<evidence type="ECO:0000256" key="10">
    <source>
        <dbReference type="ARBA" id="ARBA00023180"/>
    </source>
</evidence>
<accession>L8YG86</accession>
<dbReference type="GO" id="GO:0009897">
    <property type="term" value="C:external side of plasma membrane"/>
    <property type="evidence" value="ECO:0007669"/>
    <property type="project" value="TreeGrafter"/>
</dbReference>
<dbReference type="SMART" id="SM00409">
    <property type="entry name" value="IG"/>
    <property type="match status" value="1"/>
</dbReference>
<dbReference type="GO" id="GO:0005102">
    <property type="term" value="F:signaling receptor binding"/>
    <property type="evidence" value="ECO:0007669"/>
    <property type="project" value="TreeGrafter"/>
</dbReference>
<evidence type="ECO:0000256" key="11">
    <source>
        <dbReference type="ARBA" id="ARBA00023288"/>
    </source>
</evidence>
<reference evidence="17" key="2">
    <citation type="journal article" date="2013" name="Nat. Commun.">
        <title>Genome of the Chinese tree shrew.</title>
        <authorList>
            <person name="Fan Y."/>
            <person name="Huang Z.Y."/>
            <person name="Cao C.C."/>
            <person name="Chen C.S."/>
            <person name="Chen Y.X."/>
            <person name="Fan D.D."/>
            <person name="He J."/>
            <person name="Hou H.L."/>
            <person name="Hu L."/>
            <person name="Hu X.T."/>
            <person name="Jiang X.T."/>
            <person name="Lai R."/>
            <person name="Lang Y.S."/>
            <person name="Liang B."/>
            <person name="Liao S.G."/>
            <person name="Mu D."/>
            <person name="Ma Y.Y."/>
            <person name="Niu Y.Y."/>
            <person name="Sun X.Q."/>
            <person name="Xia J.Q."/>
            <person name="Xiao J."/>
            <person name="Xiong Z.Q."/>
            <person name="Xu L."/>
            <person name="Yang L."/>
            <person name="Zhang Y."/>
            <person name="Zhao W."/>
            <person name="Zhao X.D."/>
            <person name="Zheng Y.T."/>
            <person name="Zhou J.M."/>
            <person name="Zhu Y.B."/>
            <person name="Zhang G.J."/>
            <person name="Wang J."/>
            <person name="Yao Y.G."/>
        </authorList>
    </citation>
    <scope>NUCLEOTIDE SEQUENCE [LARGE SCALE GENOMIC DNA]</scope>
</reference>
<organism evidence="16 17">
    <name type="scientific">Tupaia chinensis</name>
    <name type="common">Chinese tree shrew</name>
    <name type="synonym">Tupaia belangeri chinensis</name>
    <dbReference type="NCBI Taxonomy" id="246437"/>
    <lineage>
        <taxon>Eukaryota</taxon>
        <taxon>Metazoa</taxon>
        <taxon>Chordata</taxon>
        <taxon>Craniata</taxon>
        <taxon>Vertebrata</taxon>
        <taxon>Euteleostomi</taxon>
        <taxon>Mammalia</taxon>
        <taxon>Eutheria</taxon>
        <taxon>Euarchontoglires</taxon>
        <taxon>Scandentia</taxon>
        <taxon>Tupaiidae</taxon>
        <taxon>Tupaia</taxon>
    </lineage>
</organism>
<keyword evidence="11" id="KW-0449">Lipoprotein</keyword>
<dbReference type="GO" id="GO:0050852">
    <property type="term" value="P:T cell receptor signaling pathway"/>
    <property type="evidence" value="ECO:0007669"/>
    <property type="project" value="TreeGrafter"/>
</dbReference>
<dbReference type="Proteomes" id="UP000011518">
    <property type="component" value="Unassembled WGS sequence"/>
</dbReference>
<evidence type="ECO:0000259" key="15">
    <source>
        <dbReference type="PROSITE" id="PS50835"/>
    </source>
</evidence>
<comment type="similarity">
    <text evidence="2">Belongs to the immunoglobulin superfamily. BTN/MOG family.</text>
</comment>